<gene>
    <name evidence="15" type="ORF">RCA23_c06390</name>
</gene>
<keyword evidence="3" id="KW-0285">Flavoprotein</keyword>
<feature type="domain" description="FAD-binding FR-type" evidence="14">
    <location>
        <begin position="182"/>
        <end position="281"/>
    </location>
</feature>
<evidence type="ECO:0000256" key="12">
    <source>
        <dbReference type="ARBA" id="ARBA00023136"/>
    </source>
</evidence>
<dbReference type="GO" id="GO:0051537">
    <property type="term" value="F:2 iron, 2 sulfur cluster binding"/>
    <property type="evidence" value="ECO:0007669"/>
    <property type="project" value="UniProtKB-KW"/>
</dbReference>
<keyword evidence="4 13" id="KW-0812">Transmembrane</keyword>
<feature type="transmembrane region" description="Helical" evidence="13">
    <location>
        <begin position="105"/>
        <end position="124"/>
    </location>
</feature>
<dbReference type="Proteomes" id="UP000028680">
    <property type="component" value="Chromosome"/>
</dbReference>
<keyword evidence="12 13" id="KW-0472">Membrane</keyword>
<dbReference type="GO" id="GO:0016491">
    <property type="term" value="F:oxidoreductase activity"/>
    <property type="evidence" value="ECO:0007669"/>
    <property type="project" value="UniProtKB-KW"/>
</dbReference>
<organism evidence="15 16">
    <name type="scientific">Planktomarina temperata RCA23</name>
    <dbReference type="NCBI Taxonomy" id="666509"/>
    <lineage>
        <taxon>Bacteria</taxon>
        <taxon>Pseudomonadati</taxon>
        <taxon>Pseudomonadota</taxon>
        <taxon>Alphaproteobacteria</taxon>
        <taxon>Rhodobacterales</taxon>
        <taxon>Paracoccaceae</taxon>
        <taxon>Planktomarina</taxon>
    </lineage>
</organism>
<dbReference type="RefSeq" id="WP_044049098.1">
    <property type="nucleotide sequence ID" value="NZ_CP003984.1"/>
</dbReference>
<dbReference type="InterPro" id="IPR017927">
    <property type="entry name" value="FAD-bd_FR_type"/>
</dbReference>
<comment type="subcellular location">
    <subcellularLocation>
        <location evidence="2">Membrane</location>
        <topology evidence="2">Multi-pass membrane protein</topology>
    </subcellularLocation>
</comment>
<dbReference type="Gene3D" id="2.40.30.10">
    <property type="entry name" value="Translation factors"/>
    <property type="match status" value="1"/>
</dbReference>
<evidence type="ECO:0000256" key="10">
    <source>
        <dbReference type="ARBA" id="ARBA00023004"/>
    </source>
</evidence>
<evidence type="ECO:0000256" key="1">
    <source>
        <dbReference type="ARBA" id="ARBA00001974"/>
    </source>
</evidence>
<keyword evidence="7" id="KW-0274">FAD</keyword>
<evidence type="ECO:0000256" key="5">
    <source>
        <dbReference type="ARBA" id="ARBA00022714"/>
    </source>
</evidence>
<keyword evidence="5" id="KW-0001">2Fe-2S</keyword>
<dbReference type="PANTHER" id="PTHR47354:SF8">
    <property type="entry name" value="1,2-PHENYLACETYL-COA EPOXIDASE, SUBUNIT E"/>
    <property type="match status" value="1"/>
</dbReference>
<sequence length="442" mass="48346">MTKKTLTLAMIFVFAHIAFVAPFVPSKNILPAGFGALSMTSMALVLVLAARWRIVDRILGGPDKSYGSHRWLGLFAIGGGLAHWALASPVGLGALPALAGRGSDAGLIAMLGLIVLTLAAMVRVIPYHIWKASHMLMGPLFLLAAFHTFFVASPLALGAAPWTLMAGVSIVGVIAWCQTLLRKLVPARLVEVERATPFEGGVDVTFRSKRPMPKFQPGQFAMLGHKSMRAEAHPFTIAGGDEMTRRFVIRAAGDWTDNFVKTVKVGDRFRLGRGVGRFLPQIDSQRKEQFWVADGVGITPFLSALERMQPDVAARVTLIFGIRSRASAGAIEDVERHARRLPQLNLIVLSDDRNEGLTAPRLAQIIRDMNEDTQVYLCGPQGLKNMIVRAWAMAGMSGRIYSEHFDFRGAYGMEHVNYIFGPILDAARHVKLAVKRPLLMSS</sequence>
<evidence type="ECO:0000313" key="15">
    <source>
        <dbReference type="EMBL" id="AII86198.1"/>
    </source>
</evidence>
<dbReference type="Gene3D" id="3.40.50.80">
    <property type="entry name" value="Nucleotide-binding domain of ferredoxin-NADP reductase (FNR) module"/>
    <property type="match status" value="1"/>
</dbReference>
<keyword evidence="11" id="KW-0411">Iron-sulfur</keyword>
<dbReference type="Pfam" id="PF00175">
    <property type="entry name" value="NAD_binding_1"/>
    <property type="match status" value="1"/>
</dbReference>
<proteinExistence type="predicted"/>
<dbReference type="PRINTS" id="PR00409">
    <property type="entry name" value="PHDIOXRDTASE"/>
</dbReference>
<evidence type="ECO:0000256" key="7">
    <source>
        <dbReference type="ARBA" id="ARBA00022827"/>
    </source>
</evidence>
<evidence type="ECO:0000256" key="6">
    <source>
        <dbReference type="ARBA" id="ARBA00022723"/>
    </source>
</evidence>
<dbReference type="PANTHER" id="PTHR47354">
    <property type="entry name" value="NADH OXIDOREDUCTASE HCR"/>
    <property type="match status" value="1"/>
</dbReference>
<dbReference type="AlphaFoldDB" id="A0AAN0RHD9"/>
<comment type="cofactor">
    <cofactor evidence="1">
        <name>FAD</name>
        <dbReference type="ChEBI" id="CHEBI:57692"/>
    </cofactor>
</comment>
<dbReference type="SUPFAM" id="SSF52343">
    <property type="entry name" value="Ferredoxin reductase-like, C-terminal NADP-linked domain"/>
    <property type="match status" value="1"/>
</dbReference>
<evidence type="ECO:0000256" key="3">
    <source>
        <dbReference type="ARBA" id="ARBA00022630"/>
    </source>
</evidence>
<evidence type="ECO:0000256" key="2">
    <source>
        <dbReference type="ARBA" id="ARBA00004141"/>
    </source>
</evidence>
<dbReference type="InterPro" id="IPR001433">
    <property type="entry name" value="OxRdtase_FAD/NAD-bd"/>
</dbReference>
<keyword evidence="9" id="KW-0560">Oxidoreductase</keyword>
<dbReference type="InterPro" id="IPR013130">
    <property type="entry name" value="Fe3_Rdtase_TM_dom"/>
</dbReference>
<dbReference type="InterPro" id="IPR039261">
    <property type="entry name" value="FNR_nucleotide-bd"/>
</dbReference>
<accession>A0AAN0RHD9</accession>
<evidence type="ECO:0000256" key="13">
    <source>
        <dbReference type="SAM" id="Phobius"/>
    </source>
</evidence>
<evidence type="ECO:0000313" key="16">
    <source>
        <dbReference type="Proteomes" id="UP000028680"/>
    </source>
</evidence>
<evidence type="ECO:0000256" key="8">
    <source>
        <dbReference type="ARBA" id="ARBA00022989"/>
    </source>
</evidence>
<reference evidence="15 16" key="1">
    <citation type="journal article" date="2014" name="ISME J.">
        <title>Adaptation of an abundant Roseobacter RCA organism to pelagic systems revealed by genomic and transcriptomic analyses.</title>
        <authorList>
            <person name="Voget S."/>
            <person name="Wemheuer B."/>
            <person name="Brinkhoff T."/>
            <person name="Vollmers J."/>
            <person name="Dietrich S."/>
            <person name="Giebel H.A."/>
            <person name="Beardsley C."/>
            <person name="Sardemann C."/>
            <person name="Bakenhus I."/>
            <person name="Billerbeck S."/>
            <person name="Daniel R."/>
            <person name="Simon M."/>
        </authorList>
    </citation>
    <scope>NUCLEOTIDE SEQUENCE [LARGE SCALE GENOMIC DNA]</scope>
    <source>
        <strain evidence="15 16">RCA23</strain>
    </source>
</reference>
<protein>
    <submittedName>
        <fullName evidence="15">Oxidoreductase, FAD-binding protein</fullName>
    </submittedName>
</protein>
<evidence type="ECO:0000256" key="11">
    <source>
        <dbReference type="ARBA" id="ARBA00023014"/>
    </source>
</evidence>
<dbReference type="GO" id="GO:0046872">
    <property type="term" value="F:metal ion binding"/>
    <property type="evidence" value="ECO:0007669"/>
    <property type="project" value="UniProtKB-KW"/>
</dbReference>
<dbReference type="EMBL" id="CP003984">
    <property type="protein sequence ID" value="AII86198.1"/>
    <property type="molecule type" value="Genomic_DNA"/>
</dbReference>
<dbReference type="InterPro" id="IPR050415">
    <property type="entry name" value="MRET"/>
</dbReference>
<dbReference type="GO" id="GO:0050660">
    <property type="term" value="F:flavin adenine dinucleotide binding"/>
    <property type="evidence" value="ECO:0007669"/>
    <property type="project" value="TreeGrafter"/>
</dbReference>
<keyword evidence="10" id="KW-0408">Iron</keyword>
<keyword evidence="8 13" id="KW-1133">Transmembrane helix</keyword>
<dbReference type="InterPro" id="IPR017938">
    <property type="entry name" value="Riboflavin_synthase-like_b-brl"/>
</dbReference>
<dbReference type="Pfam" id="PF01794">
    <property type="entry name" value="Ferric_reduct"/>
    <property type="match status" value="1"/>
</dbReference>
<evidence type="ECO:0000256" key="4">
    <source>
        <dbReference type="ARBA" id="ARBA00022692"/>
    </source>
</evidence>
<keyword evidence="16" id="KW-1185">Reference proteome</keyword>
<name>A0AAN0RHD9_9RHOB</name>
<feature type="transmembrane region" description="Helical" evidence="13">
    <location>
        <begin position="30"/>
        <end position="50"/>
    </location>
</feature>
<evidence type="ECO:0000259" key="14">
    <source>
        <dbReference type="PROSITE" id="PS51384"/>
    </source>
</evidence>
<feature type="transmembrane region" description="Helical" evidence="13">
    <location>
        <begin position="71"/>
        <end position="99"/>
    </location>
</feature>
<evidence type="ECO:0000256" key="9">
    <source>
        <dbReference type="ARBA" id="ARBA00023002"/>
    </source>
</evidence>
<dbReference type="SUPFAM" id="SSF63380">
    <property type="entry name" value="Riboflavin synthase domain-like"/>
    <property type="match status" value="1"/>
</dbReference>
<feature type="transmembrane region" description="Helical" evidence="13">
    <location>
        <begin position="136"/>
        <end position="156"/>
    </location>
</feature>
<dbReference type="GO" id="GO:0016020">
    <property type="term" value="C:membrane"/>
    <property type="evidence" value="ECO:0007669"/>
    <property type="project" value="UniProtKB-SubCell"/>
</dbReference>
<dbReference type="PROSITE" id="PS51384">
    <property type="entry name" value="FAD_FR"/>
    <property type="match status" value="1"/>
</dbReference>
<dbReference type="KEGG" id="ptp:RCA23_c06390"/>
<keyword evidence="6" id="KW-0479">Metal-binding</keyword>